<accession>A0AAD7FMX8</accession>
<keyword evidence="2" id="KW-1185">Reference proteome</keyword>
<reference evidence="1" key="1">
    <citation type="submission" date="2023-03" db="EMBL/GenBank/DDBJ databases">
        <title>Massive genome expansion in bonnet fungi (Mycena s.s.) driven by repeated elements and novel gene families across ecological guilds.</title>
        <authorList>
            <consortium name="Lawrence Berkeley National Laboratory"/>
            <person name="Harder C.B."/>
            <person name="Miyauchi S."/>
            <person name="Viragh M."/>
            <person name="Kuo A."/>
            <person name="Thoen E."/>
            <person name="Andreopoulos B."/>
            <person name="Lu D."/>
            <person name="Skrede I."/>
            <person name="Drula E."/>
            <person name="Henrissat B."/>
            <person name="Morin E."/>
            <person name="Kohler A."/>
            <person name="Barry K."/>
            <person name="LaButti K."/>
            <person name="Morin E."/>
            <person name="Salamov A."/>
            <person name="Lipzen A."/>
            <person name="Mereny Z."/>
            <person name="Hegedus B."/>
            <person name="Baldrian P."/>
            <person name="Stursova M."/>
            <person name="Weitz H."/>
            <person name="Taylor A."/>
            <person name="Grigoriev I.V."/>
            <person name="Nagy L.G."/>
            <person name="Martin F."/>
            <person name="Kauserud H."/>
        </authorList>
    </citation>
    <scope>NUCLEOTIDE SEQUENCE</scope>
    <source>
        <strain evidence="1">9284</strain>
    </source>
</reference>
<organism evidence="1 2">
    <name type="scientific">Roridomyces roridus</name>
    <dbReference type="NCBI Taxonomy" id="1738132"/>
    <lineage>
        <taxon>Eukaryota</taxon>
        <taxon>Fungi</taxon>
        <taxon>Dikarya</taxon>
        <taxon>Basidiomycota</taxon>
        <taxon>Agaricomycotina</taxon>
        <taxon>Agaricomycetes</taxon>
        <taxon>Agaricomycetidae</taxon>
        <taxon>Agaricales</taxon>
        <taxon>Marasmiineae</taxon>
        <taxon>Mycenaceae</taxon>
        <taxon>Roridomyces</taxon>
    </lineage>
</organism>
<dbReference type="EMBL" id="JARKIF010000008">
    <property type="protein sequence ID" value="KAJ7633199.1"/>
    <property type="molecule type" value="Genomic_DNA"/>
</dbReference>
<gene>
    <name evidence="1" type="ORF">FB45DRAFT_914599</name>
</gene>
<name>A0AAD7FMX8_9AGAR</name>
<comment type="caution">
    <text evidence="1">The sequence shown here is derived from an EMBL/GenBank/DDBJ whole genome shotgun (WGS) entry which is preliminary data.</text>
</comment>
<evidence type="ECO:0000313" key="1">
    <source>
        <dbReference type="EMBL" id="KAJ7633199.1"/>
    </source>
</evidence>
<evidence type="ECO:0000313" key="2">
    <source>
        <dbReference type="Proteomes" id="UP001221142"/>
    </source>
</evidence>
<dbReference type="SUPFAM" id="SSF48371">
    <property type="entry name" value="ARM repeat"/>
    <property type="match status" value="1"/>
</dbReference>
<dbReference type="Proteomes" id="UP001221142">
    <property type="component" value="Unassembled WGS sequence"/>
</dbReference>
<sequence>MAHLDVEKSQRIVNSSVFCEIPELLESSNADIRLESVKLITALAYGQESLVAPVDVLNRIAERLGSLLGDKNTGTVESATELLVRIALWSLHNRAMGWHLSDAAPLTDQMVLDICSSHLRCVQSSSWLAIDSRHISRSRYVASGTKVTILHHLRSYFARVEIGACSIVSSSTFLQLPQLLDSSNAQIKMETARLITVLTSHGSFVAPIGVLHQAVEKLKLTLKTKTWSKKCSTR</sequence>
<proteinExistence type="predicted"/>
<dbReference type="Gene3D" id="1.25.10.10">
    <property type="entry name" value="Leucine-rich Repeat Variant"/>
    <property type="match status" value="1"/>
</dbReference>
<protein>
    <submittedName>
        <fullName evidence="1">Uncharacterized protein</fullName>
    </submittedName>
</protein>
<dbReference type="InterPro" id="IPR016024">
    <property type="entry name" value="ARM-type_fold"/>
</dbReference>
<dbReference type="AlphaFoldDB" id="A0AAD7FMX8"/>
<dbReference type="InterPro" id="IPR011989">
    <property type="entry name" value="ARM-like"/>
</dbReference>